<dbReference type="PANTHER" id="PTHR46508:SF2">
    <property type="entry name" value="INCREASED DNA METHYLATION 1"/>
    <property type="match status" value="1"/>
</dbReference>
<keyword evidence="4" id="KW-0862">Zinc</keyword>
<dbReference type="InterPro" id="IPR016181">
    <property type="entry name" value="Acyl_CoA_acyltransferase"/>
</dbReference>
<dbReference type="GO" id="GO:0005634">
    <property type="term" value="C:nucleus"/>
    <property type="evidence" value="ECO:0007669"/>
    <property type="project" value="UniProtKB-SubCell"/>
</dbReference>
<dbReference type="Pfam" id="PF23209">
    <property type="entry name" value="IDM1_C"/>
    <property type="match status" value="2"/>
</dbReference>
<evidence type="ECO:0000256" key="1">
    <source>
        <dbReference type="ARBA" id="ARBA00004123"/>
    </source>
</evidence>
<protein>
    <recommendedName>
        <fullName evidence="8">PHD-type domain-containing protein</fullName>
    </recommendedName>
</protein>
<evidence type="ECO:0000256" key="2">
    <source>
        <dbReference type="ARBA" id="ARBA00022723"/>
    </source>
</evidence>
<dbReference type="InterPro" id="IPR001965">
    <property type="entry name" value="Znf_PHD"/>
</dbReference>
<evidence type="ECO:0000259" key="8">
    <source>
        <dbReference type="PROSITE" id="PS50016"/>
    </source>
</evidence>
<dbReference type="InterPro" id="IPR011011">
    <property type="entry name" value="Znf_FYVE_PHD"/>
</dbReference>
<dbReference type="CDD" id="cd15532">
    <property type="entry name" value="PHD2_CHD_II"/>
    <property type="match status" value="1"/>
</dbReference>
<evidence type="ECO:0000256" key="7">
    <source>
        <dbReference type="SAM" id="MobiDB-lite"/>
    </source>
</evidence>
<dbReference type="InterPro" id="IPR056511">
    <property type="entry name" value="IDM1_C"/>
</dbReference>
<dbReference type="InterPro" id="IPR019787">
    <property type="entry name" value="Znf_PHD-finger"/>
</dbReference>
<dbReference type="SUPFAM" id="SSF55729">
    <property type="entry name" value="Acyl-CoA N-acyltransferases (Nat)"/>
    <property type="match status" value="1"/>
</dbReference>
<evidence type="ECO:0000313" key="10">
    <source>
        <dbReference type="Proteomes" id="UP000657918"/>
    </source>
</evidence>
<evidence type="ECO:0000256" key="6">
    <source>
        <dbReference type="PROSITE-ProRule" id="PRU00146"/>
    </source>
</evidence>
<proteinExistence type="predicted"/>
<dbReference type="Proteomes" id="UP000657918">
    <property type="component" value="Chromosome 16"/>
</dbReference>
<keyword evidence="2" id="KW-0479">Metal-binding</keyword>
<reference evidence="9 10" key="1">
    <citation type="submission" date="2020-10" db="EMBL/GenBank/DDBJ databases">
        <title>Plant Genome Project.</title>
        <authorList>
            <person name="Zhang R.-G."/>
        </authorList>
    </citation>
    <scope>NUCLEOTIDE SEQUENCE [LARGE SCALE GENOMIC DNA]</scope>
    <source>
        <strain evidence="9">FAFU-HL-1</strain>
        <tissue evidence="9">Leaf</tissue>
    </source>
</reference>
<evidence type="ECO:0000256" key="5">
    <source>
        <dbReference type="ARBA" id="ARBA00023242"/>
    </source>
</evidence>
<dbReference type="InterPro" id="IPR013083">
    <property type="entry name" value="Znf_RING/FYVE/PHD"/>
</dbReference>
<comment type="subcellular location">
    <subcellularLocation>
        <location evidence="1">Nucleus</location>
    </subcellularLocation>
</comment>
<dbReference type="PANTHER" id="PTHR46508">
    <property type="entry name" value="PHD FINGER FAMILY PROTEIN"/>
    <property type="match status" value="1"/>
</dbReference>
<keyword evidence="3 6" id="KW-0863">Zinc-finger</keyword>
<keyword evidence="10" id="KW-1185">Reference proteome</keyword>
<dbReference type="InterPro" id="IPR032308">
    <property type="entry name" value="TDBD"/>
</dbReference>
<dbReference type="SUPFAM" id="SSF57903">
    <property type="entry name" value="FYVE/PHD zinc finger"/>
    <property type="match status" value="1"/>
</dbReference>
<evidence type="ECO:0000256" key="4">
    <source>
        <dbReference type="ARBA" id="ARBA00022833"/>
    </source>
</evidence>
<feature type="region of interest" description="Disordered" evidence="7">
    <location>
        <begin position="1348"/>
        <end position="1375"/>
    </location>
</feature>
<dbReference type="SMART" id="SM00249">
    <property type="entry name" value="PHD"/>
    <property type="match status" value="1"/>
</dbReference>
<dbReference type="OrthoDB" id="429143at2759"/>
<sequence>MTSSAIDDFQGDGFEGSHREHCIFADVFFGKDTGGTGKRSIGTGFINLKSQDCKIADPLLHTNNEYSAVTTLSSPISLSIKDSNVNENSIGATASGCFTERFTFVEGTKQNETVKRIKFAVDGPLDTEPDTLKVLTSSLLPKEIVSGTAAADVDSLSQTVPLHLVESSSQGVVSTSYLLKQHAKIDRQGDAREPDVLKCSLPNSDAVAGKAIASPVSQESYATRILLARSSVDVVGKPGPPLNTEERAKAFNSPGLDVSIISKTDSKMDPRPFLQSHITRLLSALGWCIGKRKRPSRKYMESIYQSPEGRLFRDFPKVWRLCGQKFSANGYKVVQEGDGKEWADISHFWSDLSDTLTIIKKDMDKSDLAKALAHQWSILDPFVNVVFIERKVGILRKGCMVKAAQSLVNDRNVKSEDDIGKEFAQKNLWAWHSDSFPVTKSASTICEGSYHDCDVQSGNRTFSECGQESMVKGQIDASIHMNDREGMCSDGMGNQSCSMCKDKIDGVGMTDWLTCGTDCTSAQLCSCQCNDFPVIAGNIIVHGASESVSPHQDSNLVDPDDGTGHMDSIHHDEPTSAQAVTSGVLQQSRFSEEEGLECIQASRFKTRDKAAIKKMRRKSRKISEIRSTILSQSENNDVLGSPFEPNKVEEKLIKRTKKSCMKSSPMGNCLHQVLTYGTNLKRTHGNSYGSKYKQKKITGCQIEDDDLLIAAIIKNKDFSPGATRSISKKKSCIIRAGTKRKRKKGGCKLLPRNLGKLGKHYVGGKWSRMGSRTVLTWLIDAGVLSLKDVVQYRNLKDDFVIKEGVVTKDGIMCKCCHMVLSVTKFKSHAGFKLSRPCSNLFMESGKPFTLCQLQAWSSEYKSRKSGTKLICADEDDKNDDSCGLCGDGGELICCDNCPSTFHQSCLCAEELPEGSWYCPNCTCWICGDLVNDKEASSSVGAYKCLQCEHKYHGDCQKGRPIYEGLVSDTWFCSGSCQEVYSGLHSRVGISNPIADGFYWTLLRCIHEDQKVLSAQRLALKAECNSKLAVALTIMEECFQSMVDPRTGIDMIPHALYNWESDFARLNFFGFYTVVLEKDDVLVAAASVRCNEGWIRQCLRSVSSILIAQEWITLFSFRCLVPRNTWKCDICLFWGVEVVLAINLGGFDIDLFPGFKKGKMARNFSDVQCLQVHGVTVAEMPLIATCSNYRRQGMCRHLMNAIEEMLISLKVEKLVISAIPDLVETWTKGFGFIPVSKDEKRSLNKINFMVFPGTILLKKQLFNTKEADTQSDLGHEVDICPTEEHVTELVQQSYENSYLDEAGILAELKHVESQNLQESEPSSEGETQGNYHLDEVGISAELKHIENQNLHESEPSSERETHDGADGLGRAPPMVTNHSSEVGLCSDGMPFVESDRKFCSNKHAAKREDKSPMAAQTQVSSLQEQLSKLSCGDLVSALGGGPGEVACNVQNVCYVSSLDTPSQQVSELNEK</sequence>
<dbReference type="Pfam" id="PF16135">
    <property type="entry name" value="TDBD"/>
    <property type="match status" value="1"/>
</dbReference>
<keyword evidence="5" id="KW-0539">Nucleus</keyword>
<dbReference type="Pfam" id="PF00628">
    <property type="entry name" value="PHD"/>
    <property type="match status" value="1"/>
</dbReference>
<accession>A0A835JE57</accession>
<dbReference type="PROSITE" id="PS50016">
    <property type="entry name" value="ZF_PHD_2"/>
    <property type="match status" value="1"/>
</dbReference>
<organism evidence="9 10">
    <name type="scientific">Salix dunnii</name>
    <dbReference type="NCBI Taxonomy" id="1413687"/>
    <lineage>
        <taxon>Eukaryota</taxon>
        <taxon>Viridiplantae</taxon>
        <taxon>Streptophyta</taxon>
        <taxon>Embryophyta</taxon>
        <taxon>Tracheophyta</taxon>
        <taxon>Spermatophyta</taxon>
        <taxon>Magnoliopsida</taxon>
        <taxon>eudicotyledons</taxon>
        <taxon>Gunneridae</taxon>
        <taxon>Pentapetalae</taxon>
        <taxon>rosids</taxon>
        <taxon>fabids</taxon>
        <taxon>Malpighiales</taxon>
        <taxon>Salicaceae</taxon>
        <taxon>Saliceae</taxon>
        <taxon>Salix</taxon>
    </lineage>
</organism>
<feature type="compositionally biased region" description="Basic and acidic residues" evidence="7">
    <location>
        <begin position="1348"/>
        <end position="1364"/>
    </location>
</feature>
<evidence type="ECO:0000313" key="9">
    <source>
        <dbReference type="EMBL" id="KAF9666719.1"/>
    </source>
</evidence>
<evidence type="ECO:0000256" key="3">
    <source>
        <dbReference type="ARBA" id="ARBA00022771"/>
    </source>
</evidence>
<comment type="caution">
    <text evidence="9">The sequence shown here is derived from an EMBL/GenBank/DDBJ whole genome shotgun (WGS) entry which is preliminary data.</text>
</comment>
<gene>
    <name evidence="9" type="ORF">SADUNF_Sadunf16G0258000</name>
</gene>
<dbReference type="EMBL" id="JADGMS010000016">
    <property type="protein sequence ID" value="KAF9666719.1"/>
    <property type="molecule type" value="Genomic_DNA"/>
</dbReference>
<name>A0A835JE57_9ROSI</name>
<dbReference type="Gene3D" id="3.30.40.10">
    <property type="entry name" value="Zinc/RING finger domain, C3HC4 (zinc finger)"/>
    <property type="match status" value="1"/>
</dbReference>
<dbReference type="GO" id="GO:0008270">
    <property type="term" value="F:zinc ion binding"/>
    <property type="evidence" value="ECO:0007669"/>
    <property type="project" value="UniProtKB-KW"/>
</dbReference>
<feature type="domain" description="PHD-type" evidence="8">
    <location>
        <begin position="879"/>
        <end position="924"/>
    </location>
</feature>